<evidence type="ECO:0000313" key="3">
    <source>
        <dbReference type="EMBL" id="MZP44192.1"/>
    </source>
</evidence>
<dbReference type="OrthoDB" id="2081427at2"/>
<feature type="transmembrane region" description="Helical" evidence="2">
    <location>
        <begin position="225"/>
        <end position="246"/>
    </location>
</feature>
<feature type="compositionally biased region" description="Low complexity" evidence="1">
    <location>
        <begin position="33"/>
        <end position="47"/>
    </location>
</feature>
<organism evidence="3 4">
    <name type="scientific">Heliomicrobium gestii</name>
    <name type="common">Heliobacterium gestii</name>
    <dbReference type="NCBI Taxonomy" id="2699"/>
    <lineage>
        <taxon>Bacteria</taxon>
        <taxon>Bacillati</taxon>
        <taxon>Bacillota</taxon>
        <taxon>Clostridia</taxon>
        <taxon>Eubacteriales</taxon>
        <taxon>Heliobacteriaceae</taxon>
        <taxon>Heliomicrobium</taxon>
    </lineage>
</organism>
<evidence type="ECO:0000256" key="2">
    <source>
        <dbReference type="SAM" id="Phobius"/>
    </source>
</evidence>
<keyword evidence="4" id="KW-1185">Reference proteome</keyword>
<reference evidence="3 4" key="1">
    <citation type="submission" date="2020-01" db="EMBL/GenBank/DDBJ databases">
        <title>Whole genome sequence of Heliobacterium gestii DSM 11169.</title>
        <authorList>
            <person name="Kyndt J.A."/>
            <person name="Meyer T.E."/>
        </authorList>
    </citation>
    <scope>NUCLEOTIDE SEQUENCE [LARGE SCALE GENOMIC DNA]</scope>
    <source>
        <strain evidence="3 4">DSM 11169</strain>
    </source>
</reference>
<keyword evidence="2" id="KW-1133">Transmembrane helix</keyword>
<feature type="region of interest" description="Disordered" evidence="1">
    <location>
        <begin position="132"/>
        <end position="152"/>
    </location>
</feature>
<name>A0A845LC04_HELGE</name>
<feature type="compositionally biased region" description="Basic and acidic residues" evidence="1">
    <location>
        <begin position="446"/>
        <end position="457"/>
    </location>
</feature>
<sequence>MADEQHSPFDEALNIDSLSLADLEADLQRLEEASASPETASPPSDESLSPAGAGDVYPEGGDFATAPGETPGSSSELTGPSASEAAESNGSTGLDALGGLDGLDGLGSLDGLDGFGGLGGIPSALDGPSDGLEALTGIRGSSDSSSRDPLSEGLGDVLGADLGAPIGVASGAVAAAAPAIANAAADPAAPTAESGNAPPATRTGFVAGVTSTLRQWPAQLFKSRWVAYGLAAALLIPLGAGLIWGLNRAWDHYLTPPEAYPPERLAEYTQAAKVVRTHIQGDFTRLGQAITTNDKHLIEEALTDASPRRDDAEQAIHDWQGFFSRYKQFEKPEFNIRVFLVRDVAIEPHDNTVEAVADVSTFSSYQVNNRRLEKSVDYELWVRLVYKDGHWRLDDYRNVGEGTAGHTGGDQGSRTAAVAPSVHPPGDKAAVAAAKGSNDGSPLDRLLFRDRGRDDSANRVADATPAGTAGRLFRPLPADLRSRLEQQ</sequence>
<feature type="compositionally biased region" description="Polar residues" evidence="1">
    <location>
        <begin position="71"/>
        <end position="92"/>
    </location>
</feature>
<dbReference type="Proteomes" id="UP000471031">
    <property type="component" value="Unassembled WGS sequence"/>
</dbReference>
<keyword evidence="2" id="KW-0472">Membrane</keyword>
<feature type="region of interest" description="Disordered" evidence="1">
    <location>
        <begin position="402"/>
        <end position="487"/>
    </location>
</feature>
<feature type="region of interest" description="Disordered" evidence="1">
    <location>
        <begin position="26"/>
        <end position="93"/>
    </location>
</feature>
<proteinExistence type="predicted"/>
<feature type="compositionally biased region" description="Gly residues" evidence="1">
    <location>
        <begin position="402"/>
        <end position="411"/>
    </location>
</feature>
<evidence type="ECO:0000313" key="4">
    <source>
        <dbReference type="Proteomes" id="UP000471031"/>
    </source>
</evidence>
<accession>A0A845LC04</accession>
<dbReference type="RefSeq" id="WP_161262761.1">
    <property type="nucleotide sequence ID" value="NZ_JAFBDC010000012.1"/>
</dbReference>
<gene>
    <name evidence="3" type="ORF">GTO89_14230</name>
</gene>
<keyword evidence="2" id="KW-0812">Transmembrane</keyword>
<comment type="caution">
    <text evidence="3">The sequence shown here is derived from an EMBL/GenBank/DDBJ whole genome shotgun (WGS) entry which is preliminary data.</text>
</comment>
<protein>
    <submittedName>
        <fullName evidence="3">Uncharacterized protein</fullName>
    </submittedName>
</protein>
<dbReference type="EMBL" id="WXEX01000013">
    <property type="protein sequence ID" value="MZP44192.1"/>
    <property type="molecule type" value="Genomic_DNA"/>
</dbReference>
<evidence type="ECO:0000256" key="1">
    <source>
        <dbReference type="SAM" id="MobiDB-lite"/>
    </source>
</evidence>
<dbReference type="AlphaFoldDB" id="A0A845LC04"/>